<accession>A0A1Y6D053</accession>
<organism evidence="2 3">
    <name type="scientific">Methylomagnum ishizawai</name>
    <dbReference type="NCBI Taxonomy" id="1760988"/>
    <lineage>
        <taxon>Bacteria</taxon>
        <taxon>Pseudomonadati</taxon>
        <taxon>Pseudomonadota</taxon>
        <taxon>Gammaproteobacteria</taxon>
        <taxon>Methylococcales</taxon>
        <taxon>Methylococcaceae</taxon>
        <taxon>Methylomagnum</taxon>
    </lineage>
</organism>
<dbReference type="RefSeq" id="WP_085211375.1">
    <property type="nucleotide sequence ID" value="NZ_FXAM01000001.1"/>
</dbReference>
<dbReference type="STRING" id="1760988.SAMN02949497_1512"/>
<protein>
    <submittedName>
        <fullName evidence="2">Beta-barrel assembly machine subunit BamC</fullName>
    </submittedName>
</protein>
<keyword evidence="3" id="KW-1185">Reference proteome</keyword>
<dbReference type="AlphaFoldDB" id="A0A1Y6D053"/>
<feature type="compositionally biased region" description="Polar residues" evidence="1">
    <location>
        <begin position="100"/>
        <end position="112"/>
    </location>
</feature>
<evidence type="ECO:0000313" key="3">
    <source>
        <dbReference type="Proteomes" id="UP000192923"/>
    </source>
</evidence>
<dbReference type="OrthoDB" id="5567595at2"/>
<feature type="region of interest" description="Disordered" evidence="1">
    <location>
        <begin position="40"/>
        <end position="112"/>
    </location>
</feature>
<dbReference type="Pfam" id="PF06804">
    <property type="entry name" value="Lipoprotein_18"/>
    <property type="match status" value="1"/>
</dbReference>
<gene>
    <name evidence="2" type="ORF">SAMN02949497_1512</name>
</gene>
<dbReference type="Gene3D" id="3.30.310.170">
    <property type="entry name" value="Outer membrane protein assembly factor BamC"/>
    <property type="match status" value="1"/>
</dbReference>
<dbReference type="Proteomes" id="UP000192923">
    <property type="component" value="Unassembled WGS sequence"/>
</dbReference>
<evidence type="ECO:0000313" key="2">
    <source>
        <dbReference type="EMBL" id="SMF94203.1"/>
    </source>
</evidence>
<dbReference type="PROSITE" id="PS51257">
    <property type="entry name" value="PROKAR_LIPOPROTEIN"/>
    <property type="match status" value="1"/>
</dbReference>
<proteinExistence type="predicted"/>
<dbReference type="InterPro" id="IPR010653">
    <property type="entry name" value="NlpB/DapX"/>
</dbReference>
<dbReference type="InterPro" id="IPR042268">
    <property type="entry name" value="BamC_C"/>
</dbReference>
<sequence length="243" mass="26748">MKPIHLGRTLALAGLCAGLAACETISGWFPDKQKQYKYSTEIPPLEIPPDLTSSTIEDATTRKLSEPTPDETARSRPGEEPAPEAERPEEAEPPRPVAKRTQSPEVDSTLAQSSDNVPLIEIEATFDRAWSDVAKALGRLELEVTDQNRSEGMYFVYYGGDQKPYEDRGFFGDVAALFGGGQEKSREYRVKLEGKDQVTLLYVLDSDGKPQDSGPGFDLLKRLHETLKTLAEPPPKAGEKPAE</sequence>
<dbReference type="EMBL" id="FXAM01000001">
    <property type="protein sequence ID" value="SMF94203.1"/>
    <property type="molecule type" value="Genomic_DNA"/>
</dbReference>
<name>A0A1Y6D053_9GAMM</name>
<feature type="compositionally biased region" description="Basic and acidic residues" evidence="1">
    <location>
        <begin position="59"/>
        <end position="93"/>
    </location>
</feature>
<evidence type="ECO:0000256" key="1">
    <source>
        <dbReference type="SAM" id="MobiDB-lite"/>
    </source>
</evidence>
<reference evidence="2 3" key="1">
    <citation type="submission" date="2016-12" db="EMBL/GenBank/DDBJ databases">
        <authorList>
            <person name="Song W.-J."/>
            <person name="Kurnit D.M."/>
        </authorList>
    </citation>
    <scope>NUCLEOTIDE SEQUENCE [LARGE SCALE GENOMIC DNA]</scope>
    <source>
        <strain evidence="2 3">175</strain>
    </source>
</reference>